<dbReference type="InterPro" id="IPR018108">
    <property type="entry name" value="MCP_transmembrane"/>
</dbReference>
<dbReference type="SUPFAM" id="SSF103506">
    <property type="entry name" value="Mitochondrial carrier"/>
    <property type="match status" value="1"/>
</dbReference>
<dbReference type="EMBL" id="UFQT01000788">
    <property type="protein sequence ID" value="SSX27232.1"/>
    <property type="molecule type" value="Genomic_DNA"/>
</dbReference>
<evidence type="ECO:0000256" key="10">
    <source>
        <dbReference type="PROSITE-ProRule" id="PRU00282"/>
    </source>
</evidence>
<dbReference type="GO" id="GO:0005743">
    <property type="term" value="C:mitochondrial inner membrane"/>
    <property type="evidence" value="ECO:0007669"/>
    <property type="project" value="UniProtKB-SubCell"/>
</dbReference>
<evidence type="ECO:0000256" key="7">
    <source>
        <dbReference type="ARBA" id="ARBA00022989"/>
    </source>
</evidence>
<comment type="subcellular location">
    <subcellularLocation>
        <location evidence="1">Mitochondrion inner membrane</location>
        <topology evidence="1">Multi-pass membrane protein</topology>
    </subcellularLocation>
</comment>
<evidence type="ECO:0000256" key="11">
    <source>
        <dbReference type="RuleBase" id="RU000488"/>
    </source>
</evidence>
<evidence type="ECO:0000256" key="5">
    <source>
        <dbReference type="ARBA" id="ARBA00022737"/>
    </source>
</evidence>
<comment type="similarity">
    <text evidence="2 11">Belongs to the mitochondrial carrier (TC 2.A.29) family.</text>
</comment>
<evidence type="ECO:0000256" key="1">
    <source>
        <dbReference type="ARBA" id="ARBA00004448"/>
    </source>
</evidence>
<evidence type="ECO:0000256" key="6">
    <source>
        <dbReference type="ARBA" id="ARBA00022792"/>
    </source>
</evidence>
<dbReference type="AlphaFoldDB" id="A0A336MA56"/>
<organism evidence="13">
    <name type="scientific">Culicoides sonorensis</name>
    <name type="common">Biting midge</name>
    <dbReference type="NCBI Taxonomy" id="179676"/>
    <lineage>
        <taxon>Eukaryota</taxon>
        <taxon>Metazoa</taxon>
        <taxon>Ecdysozoa</taxon>
        <taxon>Arthropoda</taxon>
        <taxon>Hexapoda</taxon>
        <taxon>Insecta</taxon>
        <taxon>Pterygota</taxon>
        <taxon>Neoptera</taxon>
        <taxon>Endopterygota</taxon>
        <taxon>Diptera</taxon>
        <taxon>Nematocera</taxon>
        <taxon>Chironomoidea</taxon>
        <taxon>Ceratopogonidae</taxon>
        <taxon>Ceratopogoninae</taxon>
        <taxon>Culicoides</taxon>
        <taxon>Monoculicoides</taxon>
    </lineage>
</organism>
<keyword evidence="9 10" id="KW-0472">Membrane</keyword>
<dbReference type="PROSITE" id="PS50920">
    <property type="entry name" value="SOLCAR"/>
    <property type="match status" value="3"/>
</dbReference>
<dbReference type="Gene3D" id="1.50.40.10">
    <property type="entry name" value="Mitochondrial carrier domain"/>
    <property type="match status" value="1"/>
</dbReference>
<feature type="repeat" description="Solcar" evidence="10">
    <location>
        <begin position="101"/>
        <end position="194"/>
    </location>
</feature>
<reference evidence="13" key="2">
    <citation type="submission" date="2018-07" db="EMBL/GenBank/DDBJ databases">
        <authorList>
            <person name="Quirk P.G."/>
            <person name="Krulwich T.A."/>
        </authorList>
    </citation>
    <scope>NUCLEOTIDE SEQUENCE</scope>
</reference>
<keyword evidence="6" id="KW-0999">Mitochondrion inner membrane</keyword>
<evidence type="ECO:0000256" key="2">
    <source>
        <dbReference type="ARBA" id="ARBA00006375"/>
    </source>
</evidence>
<name>A0A336MA56_CULSO</name>
<accession>A0A336MA56</accession>
<keyword evidence="7" id="KW-1133">Transmembrane helix</keyword>
<feature type="repeat" description="Solcar" evidence="10">
    <location>
        <begin position="204"/>
        <end position="295"/>
    </location>
</feature>
<sequence length="310" mass="34695">MDFVLGGTAACMAGFFSNPFDVIKTRQQLQGELIKKSQINYAPYSSVWHSIRSIIKAEGILGLQKGLSSALAFQFVMNSTRLGSYQTVDNLGWTRNADGEISTMRCIFWGGISGMFGSALGCPLYMVKTQIQAQSHGKYAVGYQHHHKGMIDALKHISTKYGVKGLWRGYSSLIPRTMVASSAQLATFSECKDHIQRFHVFQQSVFLTALASSMVSGFFACVCMTPFDVIATRMFNQGVDSNGKGLLYKNIIDCFVKTFKVEGFFGLYKGFVPNYWRVAPHTILNLTFWDMLKKWRATYLTNDTAVFLND</sequence>
<evidence type="ECO:0000256" key="3">
    <source>
        <dbReference type="ARBA" id="ARBA00022448"/>
    </source>
</evidence>
<keyword evidence="8" id="KW-0496">Mitochondrion</keyword>
<evidence type="ECO:0000256" key="9">
    <source>
        <dbReference type="ARBA" id="ARBA00023136"/>
    </source>
</evidence>
<dbReference type="PANTHER" id="PTHR45928">
    <property type="entry name" value="RE38146P"/>
    <property type="match status" value="1"/>
</dbReference>
<feature type="repeat" description="Solcar" evidence="10">
    <location>
        <begin position="1"/>
        <end position="91"/>
    </location>
</feature>
<dbReference type="VEuPathDB" id="VectorBase:CSON014290"/>
<proteinExistence type="inferred from homology"/>
<evidence type="ECO:0000256" key="8">
    <source>
        <dbReference type="ARBA" id="ARBA00023128"/>
    </source>
</evidence>
<protein>
    <submittedName>
        <fullName evidence="13">CSON014290 protein</fullName>
    </submittedName>
</protein>
<dbReference type="PANTHER" id="PTHR45928:SF1">
    <property type="entry name" value="RE38146P"/>
    <property type="match status" value="1"/>
</dbReference>
<dbReference type="InterPro" id="IPR051508">
    <property type="entry name" value="Mito_Carrier_Antiporter"/>
</dbReference>
<dbReference type="OMA" id="YMVKTQI"/>
<gene>
    <name evidence="13" type="primary">CSON014290</name>
</gene>
<keyword evidence="4 10" id="KW-0812">Transmembrane</keyword>
<reference evidence="12" key="1">
    <citation type="submission" date="2018-04" db="EMBL/GenBank/DDBJ databases">
        <authorList>
            <person name="Go L.Y."/>
            <person name="Mitchell J.A."/>
        </authorList>
    </citation>
    <scope>NUCLEOTIDE SEQUENCE</scope>
    <source>
        <tissue evidence="12">Whole organism</tissue>
    </source>
</reference>
<dbReference type="InterPro" id="IPR023395">
    <property type="entry name" value="MCP_dom_sf"/>
</dbReference>
<dbReference type="Pfam" id="PF00153">
    <property type="entry name" value="Mito_carr"/>
    <property type="match status" value="3"/>
</dbReference>
<keyword evidence="5" id="KW-0677">Repeat</keyword>
<keyword evidence="3 11" id="KW-0813">Transport</keyword>
<evidence type="ECO:0000256" key="4">
    <source>
        <dbReference type="ARBA" id="ARBA00022692"/>
    </source>
</evidence>
<dbReference type="EMBL" id="UFQS01000788">
    <property type="protein sequence ID" value="SSX06888.1"/>
    <property type="molecule type" value="Genomic_DNA"/>
</dbReference>
<evidence type="ECO:0000313" key="12">
    <source>
        <dbReference type="EMBL" id="SSX06888.1"/>
    </source>
</evidence>
<evidence type="ECO:0000313" key="13">
    <source>
        <dbReference type="EMBL" id="SSX27232.1"/>
    </source>
</evidence>